<reference evidence="2" key="2">
    <citation type="submission" date="2023-05" db="EMBL/GenBank/DDBJ databases">
        <authorList>
            <consortium name="Lawrence Berkeley National Laboratory"/>
            <person name="Steindorff A."/>
            <person name="Hensen N."/>
            <person name="Bonometti L."/>
            <person name="Westerberg I."/>
            <person name="Brannstrom I.O."/>
            <person name="Guillou S."/>
            <person name="Cros-Aarteil S."/>
            <person name="Calhoun S."/>
            <person name="Haridas S."/>
            <person name="Kuo A."/>
            <person name="Mondo S."/>
            <person name="Pangilinan J."/>
            <person name="Riley R."/>
            <person name="Labutti K."/>
            <person name="Andreopoulos B."/>
            <person name="Lipzen A."/>
            <person name="Chen C."/>
            <person name="Yanf M."/>
            <person name="Daum C."/>
            <person name="Ng V."/>
            <person name="Clum A."/>
            <person name="Ohm R."/>
            <person name="Martin F."/>
            <person name="Silar P."/>
            <person name="Natvig D."/>
            <person name="Lalanne C."/>
            <person name="Gautier V."/>
            <person name="Ament-Velasquez S.L."/>
            <person name="Kruys A."/>
            <person name="Hutchinson M.I."/>
            <person name="Powell A.J."/>
            <person name="Barry K."/>
            <person name="Miller A.N."/>
            <person name="Grigoriev I.V."/>
            <person name="Debuchy R."/>
            <person name="Gladieux P."/>
            <person name="Thoren M.H."/>
            <person name="Johannesson H."/>
        </authorList>
    </citation>
    <scope>NUCLEOTIDE SEQUENCE</scope>
    <source>
        <strain evidence="2">CBS 990.96</strain>
    </source>
</reference>
<dbReference type="EMBL" id="MU865635">
    <property type="protein sequence ID" value="KAK4220811.1"/>
    <property type="molecule type" value="Genomic_DNA"/>
</dbReference>
<name>A0AAN6YLA3_9PEZI</name>
<sequence length="311" mass="34938">MSLSIPTSAKCSTDSTEWLDDDGRTFRSMPYQPVIKKRLRTFKAWLGKSIPVAQLKDRMFQLKELLTEVPEGCRLRPIQPAVTIAEEVSRCQPLLTELLMLGGTQSQIGLFQVDQYKRAPEAGELANNWFRTIFNKLRATSSALPPLGSAVRSSVPRKTLVDGALNRRNILFLLDRWSSFALSMAGNQRILLVICTQSLSNSLGSLSAGSYLPLTAAVVVSRAIRTLCLNPELRDRCRDFLTRRIWRSPSPIRSPMRYAPSARNRDDIQKAQPWNFNNLGNQIDLSSVEPNSHQESSNAKMPSIWAVPPRE</sequence>
<accession>A0AAN6YLA3</accession>
<feature type="region of interest" description="Disordered" evidence="1">
    <location>
        <begin position="285"/>
        <end position="311"/>
    </location>
</feature>
<dbReference type="Proteomes" id="UP001301958">
    <property type="component" value="Unassembled WGS sequence"/>
</dbReference>
<reference evidence="2" key="1">
    <citation type="journal article" date="2023" name="Mol. Phylogenet. Evol.">
        <title>Genome-scale phylogeny and comparative genomics of the fungal order Sordariales.</title>
        <authorList>
            <person name="Hensen N."/>
            <person name="Bonometti L."/>
            <person name="Westerberg I."/>
            <person name="Brannstrom I.O."/>
            <person name="Guillou S."/>
            <person name="Cros-Aarteil S."/>
            <person name="Calhoun S."/>
            <person name="Haridas S."/>
            <person name="Kuo A."/>
            <person name="Mondo S."/>
            <person name="Pangilinan J."/>
            <person name="Riley R."/>
            <person name="LaButti K."/>
            <person name="Andreopoulos B."/>
            <person name="Lipzen A."/>
            <person name="Chen C."/>
            <person name="Yan M."/>
            <person name="Daum C."/>
            <person name="Ng V."/>
            <person name="Clum A."/>
            <person name="Steindorff A."/>
            <person name="Ohm R.A."/>
            <person name="Martin F."/>
            <person name="Silar P."/>
            <person name="Natvig D.O."/>
            <person name="Lalanne C."/>
            <person name="Gautier V."/>
            <person name="Ament-Velasquez S.L."/>
            <person name="Kruys A."/>
            <person name="Hutchinson M.I."/>
            <person name="Powell A.J."/>
            <person name="Barry K."/>
            <person name="Miller A.N."/>
            <person name="Grigoriev I.V."/>
            <person name="Debuchy R."/>
            <person name="Gladieux P."/>
            <person name="Hiltunen Thoren M."/>
            <person name="Johannesson H."/>
        </authorList>
    </citation>
    <scope>NUCLEOTIDE SEQUENCE</scope>
    <source>
        <strain evidence="2">CBS 990.96</strain>
    </source>
</reference>
<proteinExistence type="predicted"/>
<gene>
    <name evidence="2" type="ORF">QBC38DRAFT_462173</name>
</gene>
<feature type="compositionally biased region" description="Polar residues" evidence="1">
    <location>
        <begin position="285"/>
        <end position="300"/>
    </location>
</feature>
<evidence type="ECO:0000313" key="2">
    <source>
        <dbReference type="EMBL" id="KAK4220811.1"/>
    </source>
</evidence>
<evidence type="ECO:0000313" key="3">
    <source>
        <dbReference type="Proteomes" id="UP001301958"/>
    </source>
</evidence>
<protein>
    <submittedName>
        <fullName evidence="2">Uncharacterized protein</fullName>
    </submittedName>
</protein>
<comment type="caution">
    <text evidence="2">The sequence shown here is derived from an EMBL/GenBank/DDBJ whole genome shotgun (WGS) entry which is preliminary data.</text>
</comment>
<dbReference type="AlphaFoldDB" id="A0AAN6YLA3"/>
<organism evidence="2 3">
    <name type="scientific">Podospora fimiseda</name>
    <dbReference type="NCBI Taxonomy" id="252190"/>
    <lineage>
        <taxon>Eukaryota</taxon>
        <taxon>Fungi</taxon>
        <taxon>Dikarya</taxon>
        <taxon>Ascomycota</taxon>
        <taxon>Pezizomycotina</taxon>
        <taxon>Sordariomycetes</taxon>
        <taxon>Sordariomycetidae</taxon>
        <taxon>Sordariales</taxon>
        <taxon>Podosporaceae</taxon>
        <taxon>Podospora</taxon>
    </lineage>
</organism>
<keyword evidence="3" id="KW-1185">Reference proteome</keyword>
<evidence type="ECO:0000256" key="1">
    <source>
        <dbReference type="SAM" id="MobiDB-lite"/>
    </source>
</evidence>